<sequence>MTLQALRVKRVLMLSAALAGAFTGLPGLTQTPAQPQAQTPAPMPEIRYAEGSGTPTSVPGGRSRNTSTDNVLAHVVEALVALRADMSVAPMLADSWTLSADKRSYTFTLRPGVTFHDGSPMTSADVKWSYDYLTGAKSEYSCKNLYDGTKGAKVVGVETPDAATVVFKLDQPYALFLDQMASVQCPMPVLSPKSVGADGNWVKPVGTGPYVLAEWKKEQYVLLTPYAGYTPRSEAASGMAGKKTASANVRFVVIPDAAAQKAALMAGQVDAYNADEDNLPAKDPRWNIVTEQGLDTVNLLMQTRAPLLSDANMRRAIALALDFPAIARALNNGQAAYNPSLVPAASVYYSDADRAGYEKNLKEVKRLLEAAGYRGESLKLQANKRYPYLYRVAVVTQQLLNKAGIKTELDMLEWGTQVTNFREGKFQLMAFAYSARTEPALMFRDVIGDKAKTPMAQWESPEAAAILEGIEAESDPAVRKQAFDKLHTLMLRDTPLLMYYNKPGYVVVSSQLQGFTGWPLRKPRFFNVTKN</sequence>
<dbReference type="InterPro" id="IPR039424">
    <property type="entry name" value="SBP_5"/>
</dbReference>
<dbReference type="GO" id="GO:0015833">
    <property type="term" value="P:peptide transport"/>
    <property type="evidence" value="ECO:0007669"/>
    <property type="project" value="TreeGrafter"/>
</dbReference>
<keyword evidence="8" id="KW-1185">Reference proteome</keyword>
<evidence type="ECO:0000256" key="3">
    <source>
        <dbReference type="ARBA" id="ARBA00022729"/>
    </source>
</evidence>
<dbReference type="GO" id="GO:0030288">
    <property type="term" value="C:outer membrane-bounded periplasmic space"/>
    <property type="evidence" value="ECO:0007669"/>
    <property type="project" value="UniProtKB-ARBA"/>
</dbReference>
<keyword evidence="2" id="KW-0813">Transport</keyword>
<evidence type="ECO:0000313" key="8">
    <source>
        <dbReference type="Proteomes" id="UP000494269"/>
    </source>
</evidence>
<proteinExistence type="inferred from homology"/>
<dbReference type="InterPro" id="IPR000914">
    <property type="entry name" value="SBP_5_dom"/>
</dbReference>
<evidence type="ECO:0000313" key="7">
    <source>
        <dbReference type="EMBL" id="CAB3689007.1"/>
    </source>
</evidence>
<keyword evidence="3 5" id="KW-0732">Signal</keyword>
<feature type="chain" id="PRO_5029015763" evidence="5">
    <location>
        <begin position="22"/>
        <end position="531"/>
    </location>
</feature>
<dbReference type="RefSeq" id="WP_175169619.1">
    <property type="nucleotide sequence ID" value="NZ_CADIJQ010000002.1"/>
</dbReference>
<accession>A0A6S6ZR86</accession>
<dbReference type="InterPro" id="IPR030678">
    <property type="entry name" value="Peptide/Ni-bd"/>
</dbReference>
<name>A0A6S6ZR86_9BURK</name>
<dbReference type="GO" id="GO:0043190">
    <property type="term" value="C:ATP-binding cassette (ABC) transporter complex"/>
    <property type="evidence" value="ECO:0007669"/>
    <property type="project" value="InterPro"/>
</dbReference>
<dbReference type="Gene3D" id="3.10.105.10">
    <property type="entry name" value="Dipeptide-binding Protein, Domain 3"/>
    <property type="match status" value="1"/>
</dbReference>
<feature type="domain" description="Solute-binding protein family 5" evidence="6">
    <location>
        <begin position="88"/>
        <end position="447"/>
    </location>
</feature>
<dbReference type="Pfam" id="PF00496">
    <property type="entry name" value="SBP_bac_5"/>
    <property type="match status" value="1"/>
</dbReference>
<dbReference type="EMBL" id="CADIJQ010000002">
    <property type="protein sequence ID" value="CAB3689007.1"/>
    <property type="molecule type" value="Genomic_DNA"/>
</dbReference>
<dbReference type="AlphaFoldDB" id="A0A6S6ZR86"/>
<dbReference type="Proteomes" id="UP000494269">
    <property type="component" value="Unassembled WGS sequence"/>
</dbReference>
<comment type="similarity">
    <text evidence="1">Belongs to the bacterial solute-binding protein 5 family.</text>
</comment>
<dbReference type="PANTHER" id="PTHR30290">
    <property type="entry name" value="PERIPLASMIC BINDING COMPONENT OF ABC TRANSPORTER"/>
    <property type="match status" value="1"/>
</dbReference>
<feature type="signal peptide" evidence="5">
    <location>
        <begin position="1"/>
        <end position="21"/>
    </location>
</feature>
<feature type="compositionally biased region" description="Polar residues" evidence="4">
    <location>
        <begin position="53"/>
        <end position="67"/>
    </location>
</feature>
<reference evidence="7 8" key="1">
    <citation type="submission" date="2020-04" db="EMBL/GenBank/DDBJ databases">
        <authorList>
            <person name="De Canck E."/>
        </authorList>
    </citation>
    <scope>NUCLEOTIDE SEQUENCE [LARGE SCALE GENOMIC DNA]</scope>
    <source>
        <strain evidence="7 8">LMG 3441</strain>
    </source>
</reference>
<dbReference type="SUPFAM" id="SSF53850">
    <property type="entry name" value="Periplasmic binding protein-like II"/>
    <property type="match status" value="1"/>
</dbReference>
<evidence type="ECO:0000259" key="6">
    <source>
        <dbReference type="Pfam" id="PF00496"/>
    </source>
</evidence>
<dbReference type="Gene3D" id="3.90.76.10">
    <property type="entry name" value="Dipeptide-binding Protein, Domain 1"/>
    <property type="match status" value="1"/>
</dbReference>
<dbReference type="PIRSF" id="PIRSF002741">
    <property type="entry name" value="MppA"/>
    <property type="match status" value="1"/>
</dbReference>
<dbReference type="PANTHER" id="PTHR30290:SF9">
    <property type="entry name" value="OLIGOPEPTIDE-BINDING PROTEIN APPA"/>
    <property type="match status" value="1"/>
</dbReference>
<dbReference type="Gene3D" id="3.40.190.10">
    <property type="entry name" value="Periplasmic binding protein-like II"/>
    <property type="match status" value="1"/>
</dbReference>
<feature type="region of interest" description="Disordered" evidence="4">
    <location>
        <begin position="29"/>
        <end position="67"/>
    </location>
</feature>
<evidence type="ECO:0000256" key="2">
    <source>
        <dbReference type="ARBA" id="ARBA00022448"/>
    </source>
</evidence>
<evidence type="ECO:0000256" key="5">
    <source>
        <dbReference type="SAM" id="SignalP"/>
    </source>
</evidence>
<gene>
    <name evidence="7" type="primary">appA_3</name>
    <name evidence="7" type="ORF">LMG3441_01924</name>
</gene>
<organism evidence="7 8">
    <name type="scientific">Achromobacter kerstersii</name>
    <dbReference type="NCBI Taxonomy" id="1353890"/>
    <lineage>
        <taxon>Bacteria</taxon>
        <taxon>Pseudomonadati</taxon>
        <taxon>Pseudomonadota</taxon>
        <taxon>Betaproteobacteria</taxon>
        <taxon>Burkholderiales</taxon>
        <taxon>Alcaligenaceae</taxon>
        <taxon>Achromobacter</taxon>
    </lineage>
</organism>
<evidence type="ECO:0000256" key="1">
    <source>
        <dbReference type="ARBA" id="ARBA00005695"/>
    </source>
</evidence>
<dbReference type="GO" id="GO:1904680">
    <property type="term" value="F:peptide transmembrane transporter activity"/>
    <property type="evidence" value="ECO:0007669"/>
    <property type="project" value="TreeGrafter"/>
</dbReference>
<evidence type="ECO:0000256" key="4">
    <source>
        <dbReference type="SAM" id="MobiDB-lite"/>
    </source>
</evidence>
<feature type="compositionally biased region" description="Low complexity" evidence="4">
    <location>
        <begin position="29"/>
        <end position="40"/>
    </location>
</feature>
<protein>
    <submittedName>
        <fullName evidence="7">Oligopeptide-binding protein AppA</fullName>
    </submittedName>
</protein>